<comment type="caution">
    <text evidence="1">The sequence shown here is derived from an EMBL/GenBank/DDBJ whole genome shotgun (WGS) entry which is preliminary data.</text>
</comment>
<dbReference type="InterPro" id="IPR029016">
    <property type="entry name" value="GAF-like_dom_sf"/>
</dbReference>
<dbReference type="RefSeq" id="WP_209360636.1">
    <property type="nucleotide sequence ID" value="NZ_JAGISH010000004.1"/>
</dbReference>
<protein>
    <recommendedName>
        <fullName evidence="3">GAF domain-containing protein</fullName>
    </recommendedName>
</protein>
<sequence length="148" mass="16339">MALPDLLDATRQRLSADRLLITEVTADRQYVIAQAGLPLPATYAVHMPLTHSICQHAIGMRFPLSIENTHSHPLLVGSEAIVELVIGAYLGVPFGPRFPAYCMCALALTPRPWQPEHRYLLSETITAAITLHLPELDQRVEAIHNEAS</sequence>
<organism evidence="1 2">
    <name type="scientific">Sagittula salina</name>
    <dbReference type="NCBI Taxonomy" id="2820268"/>
    <lineage>
        <taxon>Bacteria</taxon>
        <taxon>Pseudomonadati</taxon>
        <taxon>Pseudomonadota</taxon>
        <taxon>Alphaproteobacteria</taxon>
        <taxon>Rhodobacterales</taxon>
        <taxon>Roseobacteraceae</taxon>
        <taxon>Sagittula</taxon>
    </lineage>
</organism>
<dbReference type="SUPFAM" id="SSF55781">
    <property type="entry name" value="GAF domain-like"/>
    <property type="match status" value="1"/>
</dbReference>
<evidence type="ECO:0000313" key="1">
    <source>
        <dbReference type="EMBL" id="MBP0482691.1"/>
    </source>
</evidence>
<evidence type="ECO:0008006" key="3">
    <source>
        <dbReference type="Google" id="ProtNLM"/>
    </source>
</evidence>
<keyword evidence="2" id="KW-1185">Reference proteome</keyword>
<evidence type="ECO:0000313" key="2">
    <source>
        <dbReference type="Proteomes" id="UP000675940"/>
    </source>
</evidence>
<proteinExistence type="predicted"/>
<dbReference type="EMBL" id="JAGISH010000004">
    <property type="protein sequence ID" value="MBP0482691.1"/>
    <property type="molecule type" value="Genomic_DNA"/>
</dbReference>
<dbReference type="Gene3D" id="3.30.450.40">
    <property type="match status" value="1"/>
</dbReference>
<reference evidence="1" key="1">
    <citation type="submission" date="2021-03" db="EMBL/GenBank/DDBJ databases">
        <title>Sagittula salina sp. nov. strain M10.9X isolated from the marine waste.</title>
        <authorList>
            <person name="Satari L."/>
            <person name="Molina-Menor E."/>
            <person name="Vidal-Verdu A."/>
            <person name="Pascual J."/>
            <person name="Pereto J."/>
            <person name="Porcar M."/>
        </authorList>
    </citation>
    <scope>NUCLEOTIDE SEQUENCE</scope>
    <source>
        <strain evidence="1">M10.9X</strain>
    </source>
</reference>
<gene>
    <name evidence="1" type="ORF">J5474_09335</name>
</gene>
<name>A0A940S127_9RHOB</name>
<accession>A0A940S127</accession>
<dbReference type="AlphaFoldDB" id="A0A940S127"/>
<dbReference type="Proteomes" id="UP000675940">
    <property type="component" value="Unassembled WGS sequence"/>
</dbReference>